<evidence type="ECO:0000313" key="1">
    <source>
        <dbReference type="EMBL" id="KAA1073592.1"/>
    </source>
</evidence>
<comment type="caution">
    <text evidence="1">The sequence shown here is derived from an EMBL/GenBank/DDBJ whole genome shotgun (WGS) entry which is preliminary data.</text>
</comment>
<gene>
    <name evidence="1" type="ORF">PGT21_016831</name>
</gene>
<dbReference type="OrthoDB" id="10279179at2759"/>
<accession>A0A5B0MAA4</accession>
<dbReference type="PANTHER" id="PTHR33069">
    <property type="entry name" value="CHROMOSOME 7, WHOLE GENOME SHOTGUN SEQUENCE-RELATED"/>
    <property type="match status" value="1"/>
</dbReference>
<dbReference type="PANTHER" id="PTHR33069:SF3">
    <property type="entry name" value="DYNEIN HEAVY CHAIN TAIL DOMAIN-CONTAINING PROTEIN"/>
    <property type="match status" value="1"/>
</dbReference>
<keyword evidence="2" id="KW-1185">Reference proteome</keyword>
<dbReference type="Proteomes" id="UP000324748">
    <property type="component" value="Unassembled WGS sequence"/>
</dbReference>
<proteinExistence type="predicted"/>
<dbReference type="EMBL" id="VSWC01000158">
    <property type="protein sequence ID" value="KAA1073592.1"/>
    <property type="molecule type" value="Genomic_DNA"/>
</dbReference>
<protein>
    <submittedName>
        <fullName evidence="1">Uncharacterized protein</fullName>
    </submittedName>
</protein>
<evidence type="ECO:0000313" key="2">
    <source>
        <dbReference type="Proteomes" id="UP000324748"/>
    </source>
</evidence>
<reference evidence="1 2" key="1">
    <citation type="submission" date="2019-05" db="EMBL/GenBank/DDBJ databases">
        <title>Emergence of the Ug99 lineage of the wheat stem rust pathogen through somatic hybridization.</title>
        <authorList>
            <person name="Li F."/>
            <person name="Upadhyaya N.M."/>
            <person name="Sperschneider J."/>
            <person name="Matny O."/>
            <person name="Nguyen-Phuc H."/>
            <person name="Mago R."/>
            <person name="Raley C."/>
            <person name="Miller M.E."/>
            <person name="Silverstein K.A.T."/>
            <person name="Henningsen E."/>
            <person name="Hirsch C.D."/>
            <person name="Visser B."/>
            <person name="Pretorius Z.A."/>
            <person name="Steffenson B.J."/>
            <person name="Schwessinger B."/>
            <person name="Dodds P.N."/>
            <person name="Figueroa M."/>
        </authorList>
    </citation>
    <scope>NUCLEOTIDE SEQUENCE [LARGE SCALE GENOMIC DNA]</scope>
    <source>
        <strain evidence="1">21-0</strain>
    </source>
</reference>
<dbReference type="AlphaFoldDB" id="A0A5B0MAA4"/>
<name>A0A5B0MAA4_PUCGR</name>
<organism evidence="1 2">
    <name type="scientific">Puccinia graminis f. sp. tritici</name>
    <dbReference type="NCBI Taxonomy" id="56615"/>
    <lineage>
        <taxon>Eukaryota</taxon>
        <taxon>Fungi</taxon>
        <taxon>Dikarya</taxon>
        <taxon>Basidiomycota</taxon>
        <taxon>Pucciniomycotina</taxon>
        <taxon>Pucciniomycetes</taxon>
        <taxon>Pucciniales</taxon>
        <taxon>Pucciniaceae</taxon>
        <taxon>Puccinia</taxon>
    </lineage>
</organism>
<sequence>MMRRLFATRFGLSGPAPHTIEPEEKKRLDRQTDLIMKEFGRLGEYNFCWRTGAQTEETPIEQLRSKNTLRSRLDSDLLPSINEQCSRLAGLPRDPPHVGQDPALYLKIIAEIQANLHQTLPQTIQTINALFPNPMPKPDDETNDQGFNEFKIYRLYHLEASIRTDLQVGLLSLFSEFHQFLRDFKDGGDTNPCLIEFAVRDINQIIDWAIKLSRASELSVIWTLWKNEIPGCDEELEGMLIQMGPTRLLDGEHEALLSPPAVELGTSLIPVFKLSRLFFNKLSQERVTKEDVGSFTEMSSAQLSTLDGWIEQIFSSIASMHFSIKNADEDDPVNTSAAIIDELETLKALFRSYQLLIDKYILPNLFPNSLDLSSRVYFKDWLDSWTTSFSKAIHNAIHAANTYASPTISS</sequence>